<organism evidence="1">
    <name type="scientific">Candidatus Methanophaga sp. ANME-1 ERB7</name>
    <dbReference type="NCBI Taxonomy" id="2759913"/>
    <lineage>
        <taxon>Archaea</taxon>
        <taxon>Methanobacteriati</taxon>
        <taxon>Methanobacteriota</taxon>
        <taxon>Stenosarchaea group</taxon>
        <taxon>Methanomicrobia</taxon>
        <taxon>Candidatus Methanophagales</taxon>
        <taxon>Candidatus Methanophagaceae</taxon>
        <taxon>Candidatus Methanophaga</taxon>
    </lineage>
</organism>
<accession>A0A7G9Z628</accession>
<name>A0A7G9Z628_9EURY</name>
<dbReference type="EMBL" id="MT631626">
    <property type="protein sequence ID" value="QNO55712.1"/>
    <property type="molecule type" value="Genomic_DNA"/>
</dbReference>
<sequence length="31" mass="3720">MLSRVEWRELLYEKSIAALPVFYMFGKSRAQ</sequence>
<evidence type="ECO:0000313" key="1">
    <source>
        <dbReference type="EMBL" id="QNO55712.1"/>
    </source>
</evidence>
<dbReference type="AlphaFoldDB" id="A0A7G9Z628"/>
<reference evidence="1" key="1">
    <citation type="submission" date="2020-06" db="EMBL/GenBank/DDBJ databases">
        <title>Unique genomic features of the anaerobic methanotrophic archaea.</title>
        <authorList>
            <person name="Chadwick G.L."/>
            <person name="Skennerton C.T."/>
            <person name="Laso-Perez R."/>
            <person name="Leu A.O."/>
            <person name="Speth D.R."/>
            <person name="Yu H."/>
            <person name="Morgan-Lang C."/>
            <person name="Hatzenpichler R."/>
            <person name="Goudeau D."/>
            <person name="Malmstrom R."/>
            <person name="Brazelton W.J."/>
            <person name="Woyke T."/>
            <person name="Hallam S.J."/>
            <person name="Tyson G.W."/>
            <person name="Wegener G."/>
            <person name="Boetius A."/>
            <person name="Orphan V."/>
        </authorList>
    </citation>
    <scope>NUCLEOTIDE SEQUENCE</scope>
</reference>
<proteinExistence type="predicted"/>
<gene>
    <name evidence="1" type="ORF">MNGCPPAP_00009</name>
</gene>
<protein>
    <submittedName>
        <fullName evidence="1">Uncharacterized protein</fullName>
    </submittedName>
</protein>